<dbReference type="InterPro" id="IPR051403">
    <property type="entry name" value="NosZ/Cyto_c_oxidase_sub2"/>
</dbReference>
<dbReference type="PROSITE" id="PS50857">
    <property type="entry name" value="COX2_CUA"/>
    <property type="match status" value="1"/>
</dbReference>
<dbReference type="Proteomes" id="UP000182993">
    <property type="component" value="Chromosome"/>
</dbReference>
<evidence type="ECO:0000313" key="7">
    <source>
        <dbReference type="Proteomes" id="UP000182993"/>
    </source>
</evidence>
<feature type="domain" description="Cytochrome oxidase subunit II copper A binding" evidence="5">
    <location>
        <begin position="84"/>
        <end position="180"/>
    </location>
</feature>
<dbReference type="AlphaFoldDB" id="A0A1J0LT71"/>
<keyword evidence="2" id="KW-0479">Metal-binding</keyword>
<keyword evidence="3" id="KW-0186">Copper</keyword>
<dbReference type="EMBL" id="CP016312">
    <property type="protein sequence ID" value="APD08639.1"/>
    <property type="molecule type" value="Genomic_DNA"/>
</dbReference>
<evidence type="ECO:0000256" key="2">
    <source>
        <dbReference type="ARBA" id="ARBA00022723"/>
    </source>
</evidence>
<keyword evidence="4" id="KW-0812">Transmembrane</keyword>
<evidence type="ECO:0000256" key="4">
    <source>
        <dbReference type="SAM" id="Phobius"/>
    </source>
</evidence>
<name>A0A1J0LT71_THEBO</name>
<evidence type="ECO:0000259" key="5">
    <source>
        <dbReference type="PROSITE" id="PS50857"/>
    </source>
</evidence>
<gene>
    <name evidence="6" type="ORF">A0O31_00431</name>
</gene>
<protein>
    <submittedName>
        <fullName evidence="6">Ba3-type cytochrome C oxidase polypeptide II</fullName>
    </submittedName>
</protein>
<sequence length="180" mass="20849">MALYPPKDWQNESVAREERIWLTLAALFAIVFLSAFMGIWHLTGRQTTHGEAYRVDPQAYRQKVLEFTELHRVGELNGIPVVAPPPGDIYLMAQAFSWYPVLKLKEGETYRLHVGSVDFPHGFSLYPHEWSLQLYPGYEWVYTFKPTKAGEYTLVCNDYCGLGHHTMLGRILVEKEQSRR</sequence>
<evidence type="ECO:0000313" key="6">
    <source>
        <dbReference type="EMBL" id="APD08639.1"/>
    </source>
</evidence>
<dbReference type="GO" id="GO:0016020">
    <property type="term" value="C:membrane"/>
    <property type="evidence" value="ECO:0007669"/>
    <property type="project" value="InterPro"/>
</dbReference>
<dbReference type="PANTHER" id="PTHR42838:SF2">
    <property type="entry name" value="NITROUS-OXIDE REDUCTASE"/>
    <property type="match status" value="1"/>
</dbReference>
<reference evidence="7" key="1">
    <citation type="submission" date="2016-06" db="EMBL/GenBank/DDBJ databases">
        <title>Whole genome sequencing of Thermus brockianus strain GE-1.</title>
        <authorList>
            <person name="Schaefers C."/>
            <person name="Blank S."/>
            <person name="Wiebusch S."/>
            <person name="Elleuche S."/>
            <person name="Antranikian G."/>
        </authorList>
    </citation>
    <scope>NUCLEOTIDE SEQUENCE [LARGE SCALE GENOMIC DNA]</scope>
    <source>
        <strain evidence="7">GE-1</strain>
    </source>
</reference>
<dbReference type="Gene3D" id="2.60.40.420">
    <property type="entry name" value="Cupredoxins - blue copper proteins"/>
    <property type="match status" value="1"/>
</dbReference>
<dbReference type="PANTHER" id="PTHR42838">
    <property type="entry name" value="CYTOCHROME C OXIDASE SUBUNIT II"/>
    <property type="match status" value="1"/>
</dbReference>
<evidence type="ECO:0000256" key="3">
    <source>
        <dbReference type="ARBA" id="ARBA00023008"/>
    </source>
</evidence>
<organism evidence="6 7">
    <name type="scientific">Thermus brockianus</name>
    <dbReference type="NCBI Taxonomy" id="56956"/>
    <lineage>
        <taxon>Bacteria</taxon>
        <taxon>Thermotogati</taxon>
        <taxon>Deinococcota</taxon>
        <taxon>Deinococci</taxon>
        <taxon>Thermales</taxon>
        <taxon>Thermaceae</taxon>
        <taxon>Thermus</taxon>
    </lineage>
</organism>
<dbReference type="GO" id="GO:0030313">
    <property type="term" value="C:cell envelope"/>
    <property type="evidence" value="ECO:0007669"/>
    <property type="project" value="UniProtKB-SubCell"/>
</dbReference>
<evidence type="ECO:0000256" key="1">
    <source>
        <dbReference type="ARBA" id="ARBA00004196"/>
    </source>
</evidence>
<dbReference type="GO" id="GO:0005507">
    <property type="term" value="F:copper ion binding"/>
    <property type="evidence" value="ECO:0007669"/>
    <property type="project" value="InterPro"/>
</dbReference>
<dbReference type="GO" id="GO:0004129">
    <property type="term" value="F:cytochrome-c oxidase activity"/>
    <property type="evidence" value="ECO:0007669"/>
    <property type="project" value="InterPro"/>
</dbReference>
<dbReference type="InterPro" id="IPR008972">
    <property type="entry name" value="Cupredoxin"/>
</dbReference>
<dbReference type="InterPro" id="IPR002429">
    <property type="entry name" value="CcO_II-like_C"/>
</dbReference>
<comment type="subcellular location">
    <subcellularLocation>
        <location evidence="1">Cell envelope</location>
    </subcellularLocation>
</comment>
<dbReference type="STRING" id="56956.A0O31_00431"/>
<keyword evidence="4" id="KW-0472">Membrane</keyword>
<accession>A0A1J0LT71</accession>
<proteinExistence type="predicted"/>
<dbReference type="RefSeq" id="WP_071676470.1">
    <property type="nucleotide sequence ID" value="NZ_CP016312.1"/>
</dbReference>
<keyword evidence="4" id="KW-1133">Transmembrane helix</keyword>
<dbReference type="KEGG" id="tbc:A0O31_00431"/>
<dbReference type="SUPFAM" id="SSF49503">
    <property type="entry name" value="Cupredoxins"/>
    <property type="match status" value="1"/>
</dbReference>
<dbReference type="OrthoDB" id="9781261at2"/>
<feature type="transmembrane region" description="Helical" evidence="4">
    <location>
        <begin position="20"/>
        <end position="40"/>
    </location>
</feature>